<dbReference type="AlphaFoldDB" id="A0AAD5TK23"/>
<feature type="compositionally biased region" description="Low complexity" evidence="1">
    <location>
        <begin position="358"/>
        <end position="388"/>
    </location>
</feature>
<keyword evidence="3" id="KW-1185">Reference proteome</keyword>
<name>A0AAD5TK23_9FUNG</name>
<proteinExistence type="predicted"/>
<evidence type="ECO:0000256" key="1">
    <source>
        <dbReference type="SAM" id="MobiDB-lite"/>
    </source>
</evidence>
<feature type="region of interest" description="Disordered" evidence="1">
    <location>
        <begin position="401"/>
        <end position="430"/>
    </location>
</feature>
<feature type="compositionally biased region" description="Low complexity" evidence="1">
    <location>
        <begin position="262"/>
        <end position="273"/>
    </location>
</feature>
<feature type="compositionally biased region" description="Low complexity" evidence="1">
    <location>
        <begin position="401"/>
        <end position="421"/>
    </location>
</feature>
<dbReference type="EMBL" id="JADGJQ010000025">
    <property type="protein sequence ID" value="KAJ3178645.1"/>
    <property type="molecule type" value="Genomic_DNA"/>
</dbReference>
<accession>A0AAD5TK23</accession>
<gene>
    <name evidence="2" type="ORF">HDU87_003468</name>
</gene>
<reference evidence="2" key="1">
    <citation type="submission" date="2020-05" db="EMBL/GenBank/DDBJ databases">
        <title>Phylogenomic resolution of chytrid fungi.</title>
        <authorList>
            <person name="Stajich J.E."/>
            <person name="Amses K."/>
            <person name="Simmons R."/>
            <person name="Seto K."/>
            <person name="Myers J."/>
            <person name="Bonds A."/>
            <person name="Quandt C.A."/>
            <person name="Barry K."/>
            <person name="Liu P."/>
            <person name="Grigoriev I."/>
            <person name="Longcore J.E."/>
            <person name="James T.Y."/>
        </authorList>
    </citation>
    <scope>NUCLEOTIDE SEQUENCE</scope>
    <source>
        <strain evidence="2">JEL0379</strain>
    </source>
</reference>
<sequence length="430" mass="47036">MAQRDLTAGEECQLAAKTFSTFVDKNQGAIPPVYITSAMGCAICRGNKGVAVVRLKSGEWSAPCAIELESQSSTIQPAQETVLVFMTENVIHKLVSRALLRLGVTDQFKPGPIHGNEPINPAVDVYGWVRFNGGFTPPELIASNMVAWFVREDPQRHGRWHGESVTWFDVLTNKITVDRSSVGNALYIVMNLAAGGSASGVDAKRKNFANLDAISNIAPSITKSRPAQQPQQNASSYPQQQVQQPQQQQQQPQMNAYGSPHQDQYGLQQQQQQPLANAYGSSQQNQYGGYDQAALLQQQQQQHLAQLQYQQQQLQMKFHQQAAALAQVPSFQGAGVQTLGYPSPALPAGSGGNMFGYSQSMSPGLSQQSPQLSQQSQPQPQQAGFDYQAALSQQLLANQQWQQQQQSGSGYQHSGQQQYGGMNTGQWNQQ</sequence>
<protein>
    <submittedName>
        <fullName evidence="2">Uncharacterized protein</fullName>
    </submittedName>
</protein>
<evidence type="ECO:0000313" key="3">
    <source>
        <dbReference type="Proteomes" id="UP001212152"/>
    </source>
</evidence>
<feature type="compositionally biased region" description="Low complexity" evidence="1">
    <location>
        <begin position="226"/>
        <end position="253"/>
    </location>
</feature>
<feature type="region of interest" description="Disordered" evidence="1">
    <location>
        <begin position="219"/>
        <end position="284"/>
    </location>
</feature>
<dbReference type="Proteomes" id="UP001212152">
    <property type="component" value="Unassembled WGS sequence"/>
</dbReference>
<evidence type="ECO:0000313" key="2">
    <source>
        <dbReference type="EMBL" id="KAJ3178645.1"/>
    </source>
</evidence>
<comment type="caution">
    <text evidence="2">The sequence shown here is derived from an EMBL/GenBank/DDBJ whole genome shotgun (WGS) entry which is preliminary data.</text>
</comment>
<organism evidence="2 3">
    <name type="scientific">Geranomyces variabilis</name>
    <dbReference type="NCBI Taxonomy" id="109894"/>
    <lineage>
        <taxon>Eukaryota</taxon>
        <taxon>Fungi</taxon>
        <taxon>Fungi incertae sedis</taxon>
        <taxon>Chytridiomycota</taxon>
        <taxon>Chytridiomycota incertae sedis</taxon>
        <taxon>Chytridiomycetes</taxon>
        <taxon>Spizellomycetales</taxon>
        <taxon>Powellomycetaceae</taxon>
        <taxon>Geranomyces</taxon>
    </lineage>
</organism>
<feature type="region of interest" description="Disordered" evidence="1">
    <location>
        <begin position="352"/>
        <end position="388"/>
    </location>
</feature>